<proteinExistence type="predicted"/>
<evidence type="ECO:0000313" key="2">
    <source>
        <dbReference type="Proteomes" id="UP000008743"/>
    </source>
</evidence>
<dbReference type="AlphaFoldDB" id="A0A0D2VSR3"/>
<evidence type="ECO:0000313" key="1">
    <source>
        <dbReference type="EMBL" id="KJE94172.1"/>
    </source>
</evidence>
<gene>
    <name evidence="1" type="ORF">CAOG_009800</name>
</gene>
<dbReference type="InParanoid" id="A0A0D2VSR3"/>
<accession>A0A0D2VSR3</accession>
<dbReference type="EMBL" id="KE346366">
    <property type="protein sequence ID" value="KJE94172.1"/>
    <property type="molecule type" value="Genomic_DNA"/>
</dbReference>
<protein>
    <submittedName>
        <fullName evidence="1">Uncharacterized protein</fullName>
    </submittedName>
</protein>
<dbReference type="Proteomes" id="UP000008743">
    <property type="component" value="Unassembled WGS sequence"/>
</dbReference>
<name>A0A0D2VSR3_CAPO3</name>
<organism evidence="1 2">
    <name type="scientific">Capsaspora owczarzaki (strain ATCC 30864)</name>
    <dbReference type="NCBI Taxonomy" id="595528"/>
    <lineage>
        <taxon>Eukaryota</taxon>
        <taxon>Filasterea</taxon>
        <taxon>Capsaspora</taxon>
    </lineage>
</organism>
<reference evidence="2" key="1">
    <citation type="submission" date="2011-02" db="EMBL/GenBank/DDBJ databases">
        <title>The Genome Sequence of Capsaspora owczarzaki ATCC 30864.</title>
        <authorList>
            <person name="Russ C."/>
            <person name="Cuomo C."/>
            <person name="Burger G."/>
            <person name="Gray M.W."/>
            <person name="Holland P.W.H."/>
            <person name="King N."/>
            <person name="Lang F.B.F."/>
            <person name="Roger A.J."/>
            <person name="Ruiz-Trillo I."/>
            <person name="Young S.K."/>
            <person name="Zeng Q."/>
            <person name="Gargeya S."/>
            <person name="Alvarado L."/>
            <person name="Berlin A."/>
            <person name="Chapman S.B."/>
            <person name="Chen Z."/>
            <person name="Freedman E."/>
            <person name="Gellesch M."/>
            <person name="Goldberg J."/>
            <person name="Griggs A."/>
            <person name="Gujja S."/>
            <person name="Heilman E."/>
            <person name="Heiman D."/>
            <person name="Howarth C."/>
            <person name="Mehta T."/>
            <person name="Neiman D."/>
            <person name="Pearson M."/>
            <person name="Roberts A."/>
            <person name="Saif S."/>
            <person name="Shea T."/>
            <person name="Shenoy N."/>
            <person name="Sisk P."/>
            <person name="Stolte C."/>
            <person name="Sykes S."/>
            <person name="White J."/>
            <person name="Yandava C."/>
            <person name="Haas B."/>
            <person name="Nusbaum C."/>
            <person name="Birren B."/>
        </authorList>
    </citation>
    <scope>NUCLEOTIDE SEQUENCE</scope>
    <source>
        <strain evidence="2">ATCC 30864</strain>
    </source>
</reference>
<keyword evidence="2" id="KW-1185">Reference proteome</keyword>
<sequence length="103" mass="11450">MLWVAWRRAKPKLATSCTLRRSKARRKPARCTISVSGPNLATPVSSFYGPSAQHCWKALLIDCCCCLSCLFCFWSYASLQSDCPDTLWSHITLANPHRASVGS</sequence>